<name>A0ABU1TXM4_9BACL</name>
<reference evidence="11 12" key="1">
    <citation type="submission" date="2023-07" db="EMBL/GenBank/DDBJ databases">
        <title>Sorghum-associated microbial communities from plants grown in Nebraska, USA.</title>
        <authorList>
            <person name="Schachtman D."/>
        </authorList>
    </citation>
    <scope>NUCLEOTIDE SEQUENCE [LARGE SCALE GENOMIC DNA]</scope>
    <source>
        <strain evidence="11 12">BE211</strain>
    </source>
</reference>
<evidence type="ECO:0000256" key="5">
    <source>
        <dbReference type="ARBA" id="ARBA00023136"/>
    </source>
</evidence>
<evidence type="ECO:0000313" key="12">
    <source>
        <dbReference type="Proteomes" id="UP001258181"/>
    </source>
</evidence>
<feature type="domain" description="Spore germination protein N-terminal" evidence="10">
    <location>
        <begin position="19"/>
        <end position="192"/>
    </location>
</feature>
<comment type="similarity">
    <text evidence="2">Belongs to the GerABKC lipoprotein family.</text>
</comment>
<keyword evidence="5" id="KW-0472">Membrane</keyword>
<evidence type="ECO:0000256" key="7">
    <source>
        <dbReference type="ARBA" id="ARBA00023288"/>
    </source>
</evidence>
<dbReference type="InterPro" id="IPR038501">
    <property type="entry name" value="Spore_GerAC_C_sf"/>
</dbReference>
<dbReference type="NCBIfam" id="TIGR02887">
    <property type="entry name" value="spore_ger_x_C"/>
    <property type="match status" value="1"/>
</dbReference>
<evidence type="ECO:0000259" key="9">
    <source>
        <dbReference type="Pfam" id="PF05504"/>
    </source>
</evidence>
<feature type="signal peptide" evidence="8">
    <location>
        <begin position="1"/>
        <end position="22"/>
    </location>
</feature>
<evidence type="ECO:0000256" key="2">
    <source>
        <dbReference type="ARBA" id="ARBA00007886"/>
    </source>
</evidence>
<keyword evidence="4 8" id="KW-0732">Signal</keyword>
<comment type="caution">
    <text evidence="11">The sequence shown here is derived from an EMBL/GenBank/DDBJ whole genome shotgun (WGS) entry which is preliminary data.</text>
</comment>
<dbReference type="Pfam" id="PF05504">
    <property type="entry name" value="Spore_GerAC"/>
    <property type="match status" value="1"/>
</dbReference>
<gene>
    <name evidence="11" type="ORF">J2X07_000918</name>
</gene>
<keyword evidence="7" id="KW-0449">Lipoprotein</keyword>
<evidence type="ECO:0000256" key="1">
    <source>
        <dbReference type="ARBA" id="ARBA00004635"/>
    </source>
</evidence>
<evidence type="ECO:0000259" key="10">
    <source>
        <dbReference type="Pfam" id="PF25198"/>
    </source>
</evidence>
<dbReference type="PROSITE" id="PS51257">
    <property type="entry name" value="PROKAR_LIPOPROTEIN"/>
    <property type="match status" value="1"/>
</dbReference>
<evidence type="ECO:0000256" key="6">
    <source>
        <dbReference type="ARBA" id="ARBA00023139"/>
    </source>
</evidence>
<dbReference type="Pfam" id="PF25198">
    <property type="entry name" value="Spore_GerAC_N"/>
    <property type="match status" value="1"/>
</dbReference>
<keyword evidence="6" id="KW-0564">Palmitate</keyword>
<dbReference type="PANTHER" id="PTHR35789:SF1">
    <property type="entry name" value="SPORE GERMINATION PROTEIN B3"/>
    <property type="match status" value="1"/>
</dbReference>
<feature type="domain" description="Spore germination GerAC-like C-terminal" evidence="9">
    <location>
        <begin position="202"/>
        <end position="371"/>
    </location>
</feature>
<sequence length="374" mass="41524">MKKRWCCLPALFLLTGCWDTQALHKTKLITAGGFDYTKNGNVTITASIPQSIAPAAGGQTLINQAYSATGHTARQSRVLLDRKVSEQLDVSKNQIIIFGEDSAKKDIYQLLDVFYRDPKSALNAKIAVTKGSAKDVISNKYMETESGSTGIGEYLRDVIKSSEESATVTKETIQSVCPIMFDPGQDFTLPYIIPLKHTAKVDGVAVFHGEKMVGTITGPTSVLYVMLTGQHYTKAMSTTRKISSDKKVKLNNFTSFKVKKNKRILDVTVSATGQISVDLQLKTRVIIIEYPHNNLNTSGEVEKVEKELSATLTKESQKIVAKLQKMNADTFGIGRELMAFHYPFWKKLDWEKEYPKIPIHTKVDITVIGHGIIE</sequence>
<comment type="subcellular location">
    <subcellularLocation>
        <location evidence="1">Membrane</location>
        <topology evidence="1">Lipid-anchor</topology>
    </subcellularLocation>
</comment>
<dbReference type="PANTHER" id="PTHR35789">
    <property type="entry name" value="SPORE GERMINATION PROTEIN B3"/>
    <property type="match status" value="1"/>
</dbReference>
<dbReference type="Gene3D" id="3.30.300.210">
    <property type="entry name" value="Nutrient germinant receptor protein C, domain 3"/>
    <property type="match status" value="1"/>
</dbReference>
<dbReference type="RefSeq" id="WP_310256943.1">
    <property type="nucleotide sequence ID" value="NZ_JAVDWA010000001.1"/>
</dbReference>
<organism evidence="11 12">
    <name type="scientific">Fictibacillus barbaricus</name>
    <dbReference type="NCBI Taxonomy" id="182136"/>
    <lineage>
        <taxon>Bacteria</taxon>
        <taxon>Bacillati</taxon>
        <taxon>Bacillota</taxon>
        <taxon>Bacilli</taxon>
        <taxon>Bacillales</taxon>
        <taxon>Fictibacillaceae</taxon>
        <taxon>Fictibacillus</taxon>
    </lineage>
</organism>
<keyword evidence="12" id="KW-1185">Reference proteome</keyword>
<evidence type="ECO:0000256" key="8">
    <source>
        <dbReference type="SAM" id="SignalP"/>
    </source>
</evidence>
<dbReference type="InterPro" id="IPR057336">
    <property type="entry name" value="GerAC_N"/>
</dbReference>
<dbReference type="InterPro" id="IPR008844">
    <property type="entry name" value="Spore_GerAC-like"/>
</dbReference>
<proteinExistence type="inferred from homology"/>
<dbReference type="EMBL" id="JAVDWA010000001">
    <property type="protein sequence ID" value="MDR7071943.1"/>
    <property type="molecule type" value="Genomic_DNA"/>
</dbReference>
<feature type="chain" id="PRO_5045803416" evidence="8">
    <location>
        <begin position="23"/>
        <end position="374"/>
    </location>
</feature>
<dbReference type="Proteomes" id="UP001258181">
    <property type="component" value="Unassembled WGS sequence"/>
</dbReference>
<keyword evidence="3" id="KW-0309">Germination</keyword>
<protein>
    <submittedName>
        <fullName evidence="11">Ger(X)C family germination protein</fullName>
    </submittedName>
</protein>
<dbReference type="InterPro" id="IPR046953">
    <property type="entry name" value="Spore_GerAC-like_C"/>
</dbReference>
<evidence type="ECO:0000256" key="4">
    <source>
        <dbReference type="ARBA" id="ARBA00022729"/>
    </source>
</evidence>
<accession>A0ABU1TXM4</accession>
<evidence type="ECO:0000256" key="3">
    <source>
        <dbReference type="ARBA" id="ARBA00022544"/>
    </source>
</evidence>
<evidence type="ECO:0000313" key="11">
    <source>
        <dbReference type="EMBL" id="MDR7071943.1"/>
    </source>
</evidence>